<name>A0A7X3IDV3_9BACL</name>
<keyword evidence="4" id="KW-1185">Reference proteome</keyword>
<feature type="coiled-coil region" evidence="2">
    <location>
        <begin position="138"/>
        <end position="165"/>
    </location>
</feature>
<accession>A0A7X3IDV3</accession>
<dbReference type="Gene3D" id="1.25.40.10">
    <property type="entry name" value="Tetratricopeptide repeat domain"/>
    <property type="match status" value="1"/>
</dbReference>
<dbReference type="SUPFAM" id="SSF48452">
    <property type="entry name" value="TPR-like"/>
    <property type="match status" value="1"/>
</dbReference>
<keyword evidence="1" id="KW-0802">TPR repeat</keyword>
<evidence type="ECO:0000313" key="3">
    <source>
        <dbReference type="EMBL" id="MWV42099.1"/>
    </source>
</evidence>
<dbReference type="Proteomes" id="UP000460318">
    <property type="component" value="Unassembled WGS sequence"/>
</dbReference>
<organism evidence="3 4">
    <name type="scientific">Paenibacillus dendrobii</name>
    <dbReference type="NCBI Taxonomy" id="2691084"/>
    <lineage>
        <taxon>Bacteria</taxon>
        <taxon>Bacillati</taxon>
        <taxon>Bacillota</taxon>
        <taxon>Bacilli</taxon>
        <taxon>Bacillales</taxon>
        <taxon>Paenibacillaceae</taxon>
        <taxon>Paenibacillus</taxon>
    </lineage>
</organism>
<evidence type="ECO:0000256" key="2">
    <source>
        <dbReference type="SAM" id="Coils"/>
    </source>
</evidence>
<dbReference type="Pfam" id="PF13374">
    <property type="entry name" value="TPR_10"/>
    <property type="match status" value="1"/>
</dbReference>
<feature type="repeat" description="TPR" evidence="1">
    <location>
        <begin position="92"/>
        <end position="125"/>
    </location>
</feature>
<comment type="caution">
    <text evidence="3">The sequence shown here is derived from an EMBL/GenBank/DDBJ whole genome shotgun (WGS) entry which is preliminary data.</text>
</comment>
<dbReference type="PROSITE" id="PS50005">
    <property type="entry name" value="TPR"/>
    <property type="match status" value="1"/>
</dbReference>
<evidence type="ECO:0000313" key="4">
    <source>
        <dbReference type="Proteomes" id="UP000460318"/>
    </source>
</evidence>
<dbReference type="InterPro" id="IPR011990">
    <property type="entry name" value="TPR-like_helical_dom_sf"/>
</dbReference>
<keyword evidence="2" id="KW-0175">Coiled coil</keyword>
<reference evidence="3 4" key="1">
    <citation type="submission" date="2019-12" db="EMBL/GenBank/DDBJ databases">
        <title>Paenibacillus sp. nov., an endophytic bacterium isolated from the stem of Dendrobium.</title>
        <authorList>
            <person name="Zhao R."/>
        </authorList>
    </citation>
    <scope>NUCLEOTIDE SEQUENCE [LARGE SCALE GENOMIC DNA]</scope>
    <source>
        <strain evidence="3 4">HJL G12</strain>
    </source>
</reference>
<dbReference type="SMART" id="SM00028">
    <property type="entry name" value="TPR"/>
    <property type="match status" value="2"/>
</dbReference>
<dbReference type="Pfam" id="PF13181">
    <property type="entry name" value="TPR_8"/>
    <property type="match status" value="1"/>
</dbReference>
<protein>
    <recommendedName>
        <fullName evidence="5">Tetratricopeptide repeat protein</fullName>
    </recommendedName>
</protein>
<evidence type="ECO:0008006" key="5">
    <source>
        <dbReference type="Google" id="ProtNLM"/>
    </source>
</evidence>
<proteinExistence type="predicted"/>
<evidence type="ECO:0000256" key="1">
    <source>
        <dbReference type="PROSITE-ProRule" id="PRU00339"/>
    </source>
</evidence>
<dbReference type="RefSeq" id="WP_160495732.1">
    <property type="nucleotide sequence ID" value="NZ_WUBI01000001.1"/>
</dbReference>
<dbReference type="AlphaFoldDB" id="A0A7X3IDV3"/>
<dbReference type="EMBL" id="WUBI01000001">
    <property type="protein sequence ID" value="MWV42099.1"/>
    <property type="molecule type" value="Genomic_DNA"/>
</dbReference>
<dbReference type="InterPro" id="IPR019734">
    <property type="entry name" value="TPR_rpt"/>
</dbReference>
<gene>
    <name evidence="3" type="ORF">GRF59_00515</name>
</gene>
<sequence>MESRLIEDWPTARVRYLLERGRVFNSSSQQEQANPVFHEAWELGLQCGEDDYAVDAAHMLGIAESTPEKRMEWNLKALAHAEAHPQAGRWLGSLYNNIGWAKVEAGELEEALDLFERAYEFRKGQGNPVTIFIAKWSIAKVMRLLNRVEQALNIQEELLKETEQGFEPDGYLYEELGECLLALARNEEAKPYFAKAYELLSRDSWLVEHEQERVARLKELAV</sequence>